<feature type="domain" description="Reverse transcriptase/retrotransposon-derived protein RNase H-like" evidence="1">
    <location>
        <begin position="33"/>
        <end position="131"/>
    </location>
</feature>
<organism evidence="2 3">
    <name type="scientific">Neogobius melanostomus</name>
    <name type="common">round goby</name>
    <dbReference type="NCBI Taxonomy" id="47308"/>
    <lineage>
        <taxon>Eukaryota</taxon>
        <taxon>Metazoa</taxon>
        <taxon>Chordata</taxon>
        <taxon>Craniata</taxon>
        <taxon>Vertebrata</taxon>
        <taxon>Euteleostomi</taxon>
        <taxon>Actinopterygii</taxon>
        <taxon>Neopterygii</taxon>
        <taxon>Teleostei</taxon>
        <taxon>Neoteleostei</taxon>
        <taxon>Acanthomorphata</taxon>
        <taxon>Gobiaria</taxon>
        <taxon>Gobiiformes</taxon>
        <taxon>Gobioidei</taxon>
        <taxon>Gobiidae</taxon>
        <taxon>Benthophilinae</taxon>
        <taxon>Neogobiini</taxon>
        <taxon>Neogobius</taxon>
    </lineage>
</organism>
<proteinExistence type="predicted"/>
<reference evidence="2" key="1">
    <citation type="submission" date="2025-08" db="UniProtKB">
        <authorList>
            <consortium name="Ensembl"/>
        </authorList>
    </citation>
    <scope>IDENTIFICATION</scope>
</reference>
<protein>
    <recommendedName>
        <fullName evidence="1">Reverse transcriptase/retrotransposon-derived protein RNase H-like domain-containing protein</fullName>
    </recommendedName>
</protein>
<dbReference type="PANTHER" id="PTHR33064:SF37">
    <property type="entry name" value="RIBONUCLEASE H"/>
    <property type="match status" value="1"/>
</dbReference>
<evidence type="ECO:0000259" key="1">
    <source>
        <dbReference type="Pfam" id="PF17919"/>
    </source>
</evidence>
<dbReference type="SUPFAM" id="SSF56672">
    <property type="entry name" value="DNA/RNA polymerases"/>
    <property type="match status" value="1"/>
</dbReference>
<evidence type="ECO:0000313" key="2">
    <source>
        <dbReference type="Ensembl" id="ENSNMLP00000028845.1"/>
    </source>
</evidence>
<dbReference type="Ensembl" id="ENSNMLT00000032200.1">
    <property type="protein sequence ID" value="ENSNMLP00000028845.1"/>
    <property type="gene ID" value="ENSNMLG00000018318.1"/>
</dbReference>
<reference evidence="2" key="2">
    <citation type="submission" date="2025-09" db="UniProtKB">
        <authorList>
            <consortium name="Ensembl"/>
        </authorList>
    </citation>
    <scope>IDENTIFICATION</scope>
</reference>
<dbReference type="Gene3D" id="3.10.20.370">
    <property type="match status" value="1"/>
</dbReference>
<dbReference type="InterPro" id="IPR051320">
    <property type="entry name" value="Viral_Replic_Matur_Polypro"/>
</dbReference>
<dbReference type="InterPro" id="IPR041577">
    <property type="entry name" value="RT_RNaseH_2"/>
</dbReference>
<keyword evidence="3" id="KW-1185">Reference proteome</keyword>
<dbReference type="InterPro" id="IPR043502">
    <property type="entry name" value="DNA/RNA_pol_sf"/>
</dbReference>
<dbReference type="Proteomes" id="UP000694523">
    <property type="component" value="Unplaced"/>
</dbReference>
<dbReference type="InterPro" id="IPR043128">
    <property type="entry name" value="Rev_trsase/Diguanyl_cyclase"/>
</dbReference>
<dbReference type="Pfam" id="PF17919">
    <property type="entry name" value="RT_RNaseH_2"/>
    <property type="match status" value="1"/>
</dbReference>
<name>A0A8C6U2L7_9GOBI</name>
<sequence>MANYCRHWLFDYAAMDSVLRTATLQTAPKTVLWTEGLIKAFWDIKRALSSAPALGLPDYAQEFHLHVTEKEGFACGVLVQMHGSRFRPVAYYSARLSHVVMGMPGCLKAVAAVAEMIEKSSLIVLDHECTVHVSHAVLHILNTAATQHISAARRSGYEAIILSKANITLNAPLLSSCHSCANL</sequence>
<dbReference type="Gene3D" id="3.30.70.270">
    <property type="match status" value="1"/>
</dbReference>
<dbReference type="PANTHER" id="PTHR33064">
    <property type="entry name" value="POL PROTEIN"/>
    <property type="match status" value="1"/>
</dbReference>
<evidence type="ECO:0000313" key="3">
    <source>
        <dbReference type="Proteomes" id="UP000694523"/>
    </source>
</evidence>
<dbReference type="AlphaFoldDB" id="A0A8C6U2L7"/>
<accession>A0A8C6U2L7</accession>